<gene>
    <name evidence="3" type="ORF">NDU88_000833</name>
</gene>
<evidence type="ECO:0000313" key="3">
    <source>
        <dbReference type="EMBL" id="KAJ1205398.1"/>
    </source>
</evidence>
<protein>
    <submittedName>
        <fullName evidence="3">Uncharacterized protein</fullName>
    </submittedName>
</protein>
<comment type="caution">
    <text evidence="3">The sequence shown here is derived from an EMBL/GenBank/DDBJ whole genome shotgun (WGS) entry which is preliminary data.</text>
</comment>
<feature type="coiled-coil region" evidence="1">
    <location>
        <begin position="84"/>
        <end position="111"/>
    </location>
</feature>
<dbReference type="EMBL" id="JANPWB010000002">
    <property type="protein sequence ID" value="KAJ1205398.1"/>
    <property type="molecule type" value="Genomic_DNA"/>
</dbReference>
<evidence type="ECO:0000256" key="2">
    <source>
        <dbReference type="SAM" id="MobiDB-lite"/>
    </source>
</evidence>
<evidence type="ECO:0000313" key="4">
    <source>
        <dbReference type="Proteomes" id="UP001066276"/>
    </source>
</evidence>
<feature type="region of interest" description="Disordered" evidence="2">
    <location>
        <begin position="47"/>
        <end position="68"/>
    </location>
</feature>
<keyword evidence="1" id="KW-0175">Coiled coil</keyword>
<sequence length="134" mass="14887">MTPVTGGLAPLKTCCEAMDPERKRGVQHWWQEAPLGPLPGCHDRVAPMGKQCSRPQESRVESPDIDHGATAQTQQQALQPLQVQDTLQKILEAIENSKNTLRQEIGKVSVELGLLRTDHRKTGEESRQCRGRAD</sequence>
<name>A0AAV7VUN0_PLEWA</name>
<organism evidence="3 4">
    <name type="scientific">Pleurodeles waltl</name>
    <name type="common">Iberian ribbed newt</name>
    <dbReference type="NCBI Taxonomy" id="8319"/>
    <lineage>
        <taxon>Eukaryota</taxon>
        <taxon>Metazoa</taxon>
        <taxon>Chordata</taxon>
        <taxon>Craniata</taxon>
        <taxon>Vertebrata</taxon>
        <taxon>Euteleostomi</taxon>
        <taxon>Amphibia</taxon>
        <taxon>Batrachia</taxon>
        <taxon>Caudata</taxon>
        <taxon>Salamandroidea</taxon>
        <taxon>Salamandridae</taxon>
        <taxon>Pleurodelinae</taxon>
        <taxon>Pleurodeles</taxon>
    </lineage>
</organism>
<reference evidence="3" key="1">
    <citation type="journal article" date="2022" name="bioRxiv">
        <title>Sequencing and chromosome-scale assembly of the giantPleurodeles waltlgenome.</title>
        <authorList>
            <person name="Brown T."/>
            <person name="Elewa A."/>
            <person name="Iarovenko S."/>
            <person name="Subramanian E."/>
            <person name="Araus A.J."/>
            <person name="Petzold A."/>
            <person name="Susuki M."/>
            <person name="Suzuki K.-i.T."/>
            <person name="Hayashi T."/>
            <person name="Toyoda A."/>
            <person name="Oliveira C."/>
            <person name="Osipova E."/>
            <person name="Leigh N.D."/>
            <person name="Simon A."/>
            <person name="Yun M.H."/>
        </authorList>
    </citation>
    <scope>NUCLEOTIDE SEQUENCE</scope>
    <source>
        <strain evidence="3">20211129_DDA</strain>
        <tissue evidence="3">Liver</tissue>
    </source>
</reference>
<proteinExistence type="predicted"/>
<accession>A0AAV7VUN0</accession>
<dbReference type="AlphaFoldDB" id="A0AAV7VUN0"/>
<dbReference type="Proteomes" id="UP001066276">
    <property type="component" value="Chromosome 1_2"/>
</dbReference>
<evidence type="ECO:0000256" key="1">
    <source>
        <dbReference type="SAM" id="Coils"/>
    </source>
</evidence>
<feature type="compositionally biased region" description="Basic and acidic residues" evidence="2">
    <location>
        <begin position="56"/>
        <end position="67"/>
    </location>
</feature>
<keyword evidence="4" id="KW-1185">Reference proteome</keyword>